<gene>
    <name evidence="2" type="ORF">ACFPK8_12605</name>
</gene>
<keyword evidence="2" id="KW-0808">Transferase</keyword>
<proteinExistence type="predicted"/>
<comment type="caution">
    <text evidence="2">The sequence shown here is derived from an EMBL/GenBank/DDBJ whole genome shotgun (WGS) entry which is preliminary data.</text>
</comment>
<protein>
    <submittedName>
        <fullName evidence="2">GNAT family N-acetyltransferase</fullName>
        <ecNumber evidence="2">2.3.-.-</ecNumber>
    </submittedName>
</protein>
<dbReference type="Pfam" id="PF13302">
    <property type="entry name" value="Acetyltransf_3"/>
    <property type="match status" value="1"/>
</dbReference>
<dbReference type="InterPro" id="IPR000182">
    <property type="entry name" value="GNAT_dom"/>
</dbReference>
<dbReference type="PANTHER" id="PTHR43441">
    <property type="entry name" value="RIBOSOMAL-PROTEIN-SERINE ACETYLTRANSFERASE"/>
    <property type="match status" value="1"/>
</dbReference>
<sequence length="187" mass="20754">MSDAAVRHLPREIRTDRLLLRAVRVDDAAAQAEAVTASLPELSPWMPWAQAPQTLEQATDNLAAAARSFEDGAEFAWTIWDPTGEDLIGRISVFAVNWTVPKGEIGYWLTSARTGHGYMREAVSAVVDAADQEGFRRLEIRCDRRNTRSARVPLSLGFELDGVLRNDALSATDPSQLRDTLVHSRIR</sequence>
<keyword evidence="2" id="KW-0012">Acyltransferase</keyword>
<feature type="domain" description="N-acetyltransferase" evidence="1">
    <location>
        <begin position="18"/>
        <end position="179"/>
    </location>
</feature>
<evidence type="ECO:0000313" key="3">
    <source>
        <dbReference type="Proteomes" id="UP001595937"/>
    </source>
</evidence>
<dbReference type="EC" id="2.3.-.-" evidence="2"/>
<organism evidence="2 3">
    <name type="scientific">Brachybacterium tyrofermentans</name>
    <dbReference type="NCBI Taxonomy" id="47848"/>
    <lineage>
        <taxon>Bacteria</taxon>
        <taxon>Bacillati</taxon>
        <taxon>Actinomycetota</taxon>
        <taxon>Actinomycetes</taxon>
        <taxon>Micrococcales</taxon>
        <taxon>Dermabacteraceae</taxon>
        <taxon>Brachybacterium</taxon>
    </lineage>
</organism>
<dbReference type="GO" id="GO:0016746">
    <property type="term" value="F:acyltransferase activity"/>
    <property type="evidence" value="ECO:0007669"/>
    <property type="project" value="UniProtKB-KW"/>
</dbReference>
<dbReference type="GeneID" id="303296102"/>
<reference evidence="3" key="1">
    <citation type="journal article" date="2019" name="Int. J. Syst. Evol. Microbiol.">
        <title>The Global Catalogue of Microorganisms (GCM) 10K type strain sequencing project: providing services to taxonomists for standard genome sequencing and annotation.</title>
        <authorList>
            <consortium name="The Broad Institute Genomics Platform"/>
            <consortium name="The Broad Institute Genome Sequencing Center for Infectious Disease"/>
            <person name="Wu L."/>
            <person name="Ma J."/>
        </authorList>
    </citation>
    <scope>NUCLEOTIDE SEQUENCE [LARGE SCALE GENOMIC DNA]</scope>
    <source>
        <strain evidence="3">CGMCC 1.16455</strain>
    </source>
</reference>
<dbReference type="Gene3D" id="3.40.630.30">
    <property type="match status" value="1"/>
</dbReference>
<dbReference type="RefSeq" id="WP_343922353.1">
    <property type="nucleotide sequence ID" value="NZ_BAAAIR010000016.1"/>
</dbReference>
<dbReference type="EMBL" id="JBHSLN010000025">
    <property type="protein sequence ID" value="MFC5298355.1"/>
    <property type="molecule type" value="Genomic_DNA"/>
</dbReference>
<dbReference type="SUPFAM" id="SSF55729">
    <property type="entry name" value="Acyl-CoA N-acyltransferases (Nat)"/>
    <property type="match status" value="1"/>
</dbReference>
<keyword evidence="3" id="KW-1185">Reference proteome</keyword>
<evidence type="ECO:0000313" key="2">
    <source>
        <dbReference type="EMBL" id="MFC5298355.1"/>
    </source>
</evidence>
<dbReference type="InterPro" id="IPR051908">
    <property type="entry name" value="Ribosomal_N-acetyltransferase"/>
</dbReference>
<accession>A0ABW0FKE4</accession>
<dbReference type="PANTHER" id="PTHR43441:SF3">
    <property type="entry name" value="ACETYLTRANSFERASE"/>
    <property type="match status" value="1"/>
</dbReference>
<dbReference type="Proteomes" id="UP001595937">
    <property type="component" value="Unassembled WGS sequence"/>
</dbReference>
<dbReference type="InterPro" id="IPR016181">
    <property type="entry name" value="Acyl_CoA_acyltransferase"/>
</dbReference>
<evidence type="ECO:0000259" key="1">
    <source>
        <dbReference type="PROSITE" id="PS51186"/>
    </source>
</evidence>
<name>A0ABW0FKE4_9MICO</name>
<dbReference type="PROSITE" id="PS51186">
    <property type="entry name" value="GNAT"/>
    <property type="match status" value="1"/>
</dbReference>